<sequence length="204" mass="21844">MDARLDPSVATSATERACAPSQQRISLAIPRVPCWMWLTSGDPVNAMPSFTFLLCPGVNCSPSRRKTRLSSRKGTGTPEASKFQGSSHRKEWNKRQPAPALSRSTSRAVHWQLPCPVPVGRLRPPGSTACSTVEAALAPDLALSGSGILPSEILDLLSFRGPSSSFAAASVLDSAFRFVASGLWVLLLDAGVIEKSARNQDTLW</sequence>
<accession>A0A176VYX9</accession>
<evidence type="ECO:0000313" key="3">
    <source>
        <dbReference type="Proteomes" id="UP000077202"/>
    </source>
</evidence>
<comment type="caution">
    <text evidence="2">The sequence shown here is derived from an EMBL/GenBank/DDBJ whole genome shotgun (WGS) entry which is preliminary data.</text>
</comment>
<proteinExistence type="predicted"/>
<reference evidence="2" key="1">
    <citation type="submission" date="2016-03" db="EMBL/GenBank/DDBJ databases">
        <title>Mechanisms controlling the formation of the plant cell surface in tip-growing cells are functionally conserved among land plants.</title>
        <authorList>
            <person name="Honkanen S."/>
            <person name="Jones V.A."/>
            <person name="Morieri G."/>
            <person name="Champion C."/>
            <person name="Hetherington A.J."/>
            <person name="Kelly S."/>
            <person name="Saint-Marcoux D."/>
            <person name="Proust H."/>
            <person name="Prescott H."/>
            <person name="Dolan L."/>
        </authorList>
    </citation>
    <scope>NUCLEOTIDE SEQUENCE [LARGE SCALE GENOMIC DNA]</scope>
    <source>
        <tissue evidence="2">Whole gametophyte</tissue>
    </source>
</reference>
<protein>
    <submittedName>
        <fullName evidence="2">Uncharacterized protein</fullName>
    </submittedName>
</protein>
<name>A0A176VYX9_MARPO</name>
<feature type="region of interest" description="Disordered" evidence="1">
    <location>
        <begin position="62"/>
        <end position="105"/>
    </location>
</feature>
<dbReference type="AlphaFoldDB" id="A0A176VYX9"/>
<gene>
    <name evidence="2" type="ORF">AXG93_4620s2300</name>
</gene>
<dbReference type="EMBL" id="LVLJ01002341">
    <property type="protein sequence ID" value="OAE25415.1"/>
    <property type="molecule type" value="Genomic_DNA"/>
</dbReference>
<organism evidence="2 3">
    <name type="scientific">Marchantia polymorpha subsp. ruderalis</name>
    <dbReference type="NCBI Taxonomy" id="1480154"/>
    <lineage>
        <taxon>Eukaryota</taxon>
        <taxon>Viridiplantae</taxon>
        <taxon>Streptophyta</taxon>
        <taxon>Embryophyta</taxon>
        <taxon>Marchantiophyta</taxon>
        <taxon>Marchantiopsida</taxon>
        <taxon>Marchantiidae</taxon>
        <taxon>Marchantiales</taxon>
        <taxon>Marchantiaceae</taxon>
        <taxon>Marchantia</taxon>
    </lineage>
</organism>
<dbReference type="Proteomes" id="UP000077202">
    <property type="component" value="Unassembled WGS sequence"/>
</dbReference>
<evidence type="ECO:0000313" key="2">
    <source>
        <dbReference type="EMBL" id="OAE25415.1"/>
    </source>
</evidence>
<evidence type="ECO:0000256" key="1">
    <source>
        <dbReference type="SAM" id="MobiDB-lite"/>
    </source>
</evidence>
<keyword evidence="3" id="KW-1185">Reference proteome</keyword>